<feature type="transmembrane region" description="Helical" evidence="7">
    <location>
        <begin position="241"/>
        <end position="262"/>
    </location>
</feature>
<keyword evidence="6 7" id="KW-0472">Membrane</keyword>
<evidence type="ECO:0000256" key="2">
    <source>
        <dbReference type="ARBA" id="ARBA00022448"/>
    </source>
</evidence>
<evidence type="ECO:0000256" key="5">
    <source>
        <dbReference type="ARBA" id="ARBA00022989"/>
    </source>
</evidence>
<gene>
    <name evidence="9" type="ORF">SAMN02745157_1240</name>
</gene>
<dbReference type="CDD" id="cd06261">
    <property type="entry name" value="TM_PBP2"/>
    <property type="match status" value="1"/>
</dbReference>
<dbReference type="PANTHER" id="PTHR43744:SF12">
    <property type="entry name" value="ABC TRANSPORTER PERMEASE PROTEIN MG189-RELATED"/>
    <property type="match status" value="1"/>
</dbReference>
<dbReference type="PANTHER" id="PTHR43744">
    <property type="entry name" value="ABC TRANSPORTER PERMEASE PROTEIN MG189-RELATED-RELATED"/>
    <property type="match status" value="1"/>
</dbReference>
<keyword evidence="3" id="KW-1003">Cell membrane</keyword>
<dbReference type="Proteomes" id="UP000184485">
    <property type="component" value="Unassembled WGS sequence"/>
</dbReference>
<evidence type="ECO:0000313" key="9">
    <source>
        <dbReference type="EMBL" id="SHE92283.1"/>
    </source>
</evidence>
<keyword evidence="9" id="KW-0762">Sugar transport</keyword>
<dbReference type="OrthoDB" id="9815445at2"/>
<feature type="transmembrane region" description="Helical" evidence="7">
    <location>
        <begin position="197"/>
        <end position="220"/>
    </location>
</feature>
<keyword evidence="2 7" id="KW-0813">Transport</keyword>
<evidence type="ECO:0000256" key="3">
    <source>
        <dbReference type="ARBA" id="ARBA00022475"/>
    </source>
</evidence>
<keyword evidence="4 7" id="KW-0812">Transmembrane</keyword>
<keyword evidence="5 7" id="KW-1133">Transmembrane helix</keyword>
<evidence type="ECO:0000313" key="10">
    <source>
        <dbReference type="Proteomes" id="UP000184485"/>
    </source>
</evidence>
<feature type="transmembrane region" description="Helical" evidence="7">
    <location>
        <begin position="12"/>
        <end position="38"/>
    </location>
</feature>
<dbReference type="InterPro" id="IPR035906">
    <property type="entry name" value="MetI-like_sf"/>
</dbReference>
<evidence type="ECO:0000256" key="4">
    <source>
        <dbReference type="ARBA" id="ARBA00022692"/>
    </source>
</evidence>
<organism evidence="9 10">
    <name type="scientific">Kaistia soli DSM 19436</name>
    <dbReference type="NCBI Taxonomy" id="1122133"/>
    <lineage>
        <taxon>Bacteria</taxon>
        <taxon>Pseudomonadati</taxon>
        <taxon>Pseudomonadota</taxon>
        <taxon>Alphaproteobacteria</taxon>
        <taxon>Hyphomicrobiales</taxon>
        <taxon>Kaistiaceae</taxon>
        <taxon>Kaistia</taxon>
    </lineage>
</organism>
<dbReference type="EMBL" id="FQUP01000001">
    <property type="protein sequence ID" value="SHE92283.1"/>
    <property type="molecule type" value="Genomic_DNA"/>
</dbReference>
<dbReference type="PROSITE" id="PS50928">
    <property type="entry name" value="ABC_TM1"/>
    <property type="match status" value="1"/>
</dbReference>
<dbReference type="InterPro" id="IPR000515">
    <property type="entry name" value="MetI-like"/>
</dbReference>
<dbReference type="RefSeq" id="WP_073051826.1">
    <property type="nucleotide sequence ID" value="NZ_FQUP01000001.1"/>
</dbReference>
<sequence length="277" mass="30233">MAAVETRQKRLLAVIALPMALLALSAVYPVFFTINAALKTRKGFVLDRFGLATDATFANFGQAWNQSRLSEYFTNSVVVTIGAVLALLLISSFAGYALAILRFRGSKIVFAIILVSLMIPVQVVLVPFYRTMIALDLINSRAGLVIAYTAFFLPFSVYLMTAFYARLPRELFEAAQIDGAGLVQIWWHIMLPMGKPALLTLGILNTLYCWNDVLISLLVLQDKRTLMVGIAALRGEYTTNVPLLAAGIVLAAAPIVLIYIVFQRQIVSGIAVGAVKG</sequence>
<proteinExistence type="inferred from homology"/>
<feature type="transmembrane region" description="Helical" evidence="7">
    <location>
        <begin position="142"/>
        <end position="164"/>
    </location>
</feature>
<dbReference type="GO" id="GO:0055085">
    <property type="term" value="P:transmembrane transport"/>
    <property type="evidence" value="ECO:0007669"/>
    <property type="project" value="InterPro"/>
</dbReference>
<dbReference type="Pfam" id="PF00528">
    <property type="entry name" value="BPD_transp_1"/>
    <property type="match status" value="1"/>
</dbReference>
<protein>
    <submittedName>
        <fullName evidence="9">Multiple sugar transport system permease protein</fullName>
    </submittedName>
</protein>
<feature type="domain" description="ABC transmembrane type-1" evidence="8">
    <location>
        <begin position="73"/>
        <end position="261"/>
    </location>
</feature>
<keyword evidence="10" id="KW-1185">Reference proteome</keyword>
<name>A0A1M4XG16_9HYPH</name>
<evidence type="ECO:0000259" key="8">
    <source>
        <dbReference type="PROSITE" id="PS50928"/>
    </source>
</evidence>
<feature type="transmembrane region" description="Helical" evidence="7">
    <location>
        <begin position="108"/>
        <end position="130"/>
    </location>
</feature>
<evidence type="ECO:0000256" key="7">
    <source>
        <dbReference type="RuleBase" id="RU363032"/>
    </source>
</evidence>
<reference evidence="9 10" key="1">
    <citation type="submission" date="2016-11" db="EMBL/GenBank/DDBJ databases">
        <authorList>
            <person name="Jaros S."/>
            <person name="Januszkiewicz K."/>
            <person name="Wedrychowicz H."/>
        </authorList>
    </citation>
    <scope>NUCLEOTIDE SEQUENCE [LARGE SCALE GENOMIC DNA]</scope>
    <source>
        <strain evidence="9 10">DSM 19436</strain>
    </source>
</reference>
<comment type="similarity">
    <text evidence="7">Belongs to the binding-protein-dependent transport system permease family.</text>
</comment>
<dbReference type="Gene3D" id="1.10.3720.10">
    <property type="entry name" value="MetI-like"/>
    <property type="match status" value="1"/>
</dbReference>
<comment type="subcellular location">
    <subcellularLocation>
        <location evidence="1 7">Cell membrane</location>
        <topology evidence="1 7">Multi-pass membrane protein</topology>
    </subcellularLocation>
</comment>
<evidence type="ECO:0000256" key="6">
    <source>
        <dbReference type="ARBA" id="ARBA00023136"/>
    </source>
</evidence>
<feature type="transmembrane region" description="Helical" evidence="7">
    <location>
        <begin position="77"/>
        <end position="101"/>
    </location>
</feature>
<dbReference type="GO" id="GO:0005886">
    <property type="term" value="C:plasma membrane"/>
    <property type="evidence" value="ECO:0007669"/>
    <property type="project" value="UniProtKB-SubCell"/>
</dbReference>
<dbReference type="STRING" id="1122133.SAMN02745157_1240"/>
<accession>A0A1M4XG16</accession>
<dbReference type="AlphaFoldDB" id="A0A1M4XG16"/>
<dbReference type="SUPFAM" id="SSF161098">
    <property type="entry name" value="MetI-like"/>
    <property type="match status" value="1"/>
</dbReference>
<evidence type="ECO:0000256" key="1">
    <source>
        <dbReference type="ARBA" id="ARBA00004651"/>
    </source>
</evidence>